<dbReference type="GO" id="GO:0005975">
    <property type="term" value="P:carbohydrate metabolic process"/>
    <property type="evidence" value="ECO:0007669"/>
    <property type="project" value="InterPro"/>
</dbReference>
<dbReference type="Pfam" id="PF01522">
    <property type="entry name" value="Polysacc_deac_1"/>
    <property type="match status" value="1"/>
</dbReference>
<feature type="domain" description="NodB homology" evidence="5">
    <location>
        <begin position="90"/>
        <end position="286"/>
    </location>
</feature>
<dbReference type="Gene3D" id="3.20.20.370">
    <property type="entry name" value="Glycoside hydrolase/deacetylase"/>
    <property type="match status" value="1"/>
</dbReference>
<dbReference type="Proteomes" id="UP001212841">
    <property type="component" value="Unassembled WGS sequence"/>
</dbReference>
<reference evidence="6" key="1">
    <citation type="submission" date="2020-05" db="EMBL/GenBank/DDBJ databases">
        <title>Phylogenomic resolution of chytrid fungi.</title>
        <authorList>
            <person name="Stajich J.E."/>
            <person name="Amses K."/>
            <person name="Simmons R."/>
            <person name="Seto K."/>
            <person name="Myers J."/>
            <person name="Bonds A."/>
            <person name="Quandt C.A."/>
            <person name="Barry K."/>
            <person name="Liu P."/>
            <person name="Grigoriev I."/>
            <person name="Longcore J.E."/>
            <person name="James T.Y."/>
        </authorList>
    </citation>
    <scope>NUCLEOTIDE SEQUENCE</scope>
    <source>
        <strain evidence="6">JEL0318</strain>
    </source>
</reference>
<name>A0AAD5X4P7_9FUNG</name>
<comment type="caution">
    <text evidence="6">The sequence shown here is derived from an EMBL/GenBank/DDBJ whole genome shotgun (WGS) entry which is preliminary data.</text>
</comment>
<dbReference type="PANTHER" id="PTHR10587">
    <property type="entry name" value="GLYCOSYL TRANSFERASE-RELATED"/>
    <property type="match status" value="1"/>
</dbReference>
<feature type="transmembrane region" description="Helical" evidence="4">
    <location>
        <begin position="346"/>
        <end position="366"/>
    </location>
</feature>
<evidence type="ECO:0000256" key="4">
    <source>
        <dbReference type="SAM" id="Phobius"/>
    </source>
</evidence>
<dbReference type="AlphaFoldDB" id="A0AAD5X4P7"/>
<organism evidence="6 7">
    <name type="scientific">Rhizophlyctis rosea</name>
    <dbReference type="NCBI Taxonomy" id="64517"/>
    <lineage>
        <taxon>Eukaryota</taxon>
        <taxon>Fungi</taxon>
        <taxon>Fungi incertae sedis</taxon>
        <taxon>Chytridiomycota</taxon>
        <taxon>Chytridiomycota incertae sedis</taxon>
        <taxon>Chytridiomycetes</taxon>
        <taxon>Rhizophlyctidales</taxon>
        <taxon>Rhizophlyctidaceae</taxon>
        <taxon>Rhizophlyctis</taxon>
    </lineage>
</organism>
<dbReference type="EMBL" id="JADGJD010000468">
    <property type="protein sequence ID" value="KAJ3050821.1"/>
    <property type="molecule type" value="Genomic_DNA"/>
</dbReference>
<feature type="compositionally biased region" description="Low complexity" evidence="3">
    <location>
        <begin position="310"/>
        <end position="319"/>
    </location>
</feature>
<evidence type="ECO:0000256" key="1">
    <source>
        <dbReference type="ARBA" id="ARBA00022723"/>
    </source>
</evidence>
<dbReference type="GO" id="GO:0004099">
    <property type="term" value="F:chitin deacetylase activity"/>
    <property type="evidence" value="ECO:0007669"/>
    <property type="project" value="TreeGrafter"/>
</dbReference>
<keyword evidence="4" id="KW-0812">Transmembrane</keyword>
<evidence type="ECO:0000313" key="6">
    <source>
        <dbReference type="EMBL" id="KAJ3050821.1"/>
    </source>
</evidence>
<gene>
    <name evidence="6" type="primary">CDA2_1</name>
    <name evidence="6" type="ORF">HK097_008183</name>
</gene>
<dbReference type="PROSITE" id="PS51677">
    <property type="entry name" value="NODB"/>
    <property type="match status" value="1"/>
</dbReference>
<dbReference type="InterPro" id="IPR050248">
    <property type="entry name" value="Polysacc_deacetylase_ArnD"/>
</dbReference>
<evidence type="ECO:0000256" key="2">
    <source>
        <dbReference type="ARBA" id="ARBA00022801"/>
    </source>
</evidence>
<dbReference type="InterPro" id="IPR002509">
    <property type="entry name" value="NODB_dom"/>
</dbReference>
<evidence type="ECO:0000313" key="7">
    <source>
        <dbReference type="Proteomes" id="UP001212841"/>
    </source>
</evidence>
<dbReference type="SUPFAM" id="SSF88713">
    <property type="entry name" value="Glycoside hydrolase/deacetylase"/>
    <property type="match status" value="1"/>
</dbReference>
<evidence type="ECO:0000259" key="5">
    <source>
        <dbReference type="PROSITE" id="PS51677"/>
    </source>
</evidence>
<keyword evidence="7" id="KW-1185">Reference proteome</keyword>
<sequence length="367" mass="38833">MPAAWPDVSESKMIDGAFLEDPLVTQAWAYVQSVVPKSVLDVPPSQYVSGSTTKYGADAVANCYWPNNLCTRSTDAAYYHADISTCPGDNVWGITYDDGPINNSGTDDTSALLTSLKDANVQATFFCVGSNVVQFPADVKRALDAGHEIASHTWTHHPLTSLTNLQVIAEIKYTEAIIYNATGIVPAMIRPPYGDVDDRVRAIMWALGYRNVLWTTTPDRDTHDADGSEGETASQEIVDLVKNQFFTPQPGFISLEHDISTFTTSVAIKILQAIQAAKASSMLSIDVTAVGKCTNKPVYQNAAPLPSPAAPTTTQASSGPTPPATGGKTINIPDAKAATSSAVGGYGLSVVLVTVCGVVAAVLGYVN</sequence>
<protein>
    <submittedName>
        <fullName evidence="6">Chitin deacetylase</fullName>
    </submittedName>
</protein>
<dbReference type="GO" id="GO:0009272">
    <property type="term" value="P:fungal-type cell wall biogenesis"/>
    <property type="evidence" value="ECO:0007669"/>
    <property type="project" value="UniProtKB-ARBA"/>
</dbReference>
<keyword evidence="1" id="KW-0479">Metal-binding</keyword>
<keyword evidence="4" id="KW-1133">Transmembrane helix</keyword>
<keyword evidence="4" id="KW-0472">Membrane</keyword>
<dbReference type="GO" id="GO:0046872">
    <property type="term" value="F:metal ion binding"/>
    <property type="evidence" value="ECO:0007669"/>
    <property type="project" value="UniProtKB-KW"/>
</dbReference>
<dbReference type="GO" id="GO:0016020">
    <property type="term" value="C:membrane"/>
    <property type="evidence" value="ECO:0007669"/>
    <property type="project" value="TreeGrafter"/>
</dbReference>
<keyword evidence="2" id="KW-0378">Hydrolase</keyword>
<dbReference type="InterPro" id="IPR011330">
    <property type="entry name" value="Glyco_hydro/deAcase_b/a-brl"/>
</dbReference>
<dbReference type="PANTHER" id="PTHR10587:SF133">
    <property type="entry name" value="CHITIN DEACETYLASE 1-RELATED"/>
    <property type="match status" value="1"/>
</dbReference>
<proteinExistence type="predicted"/>
<feature type="region of interest" description="Disordered" evidence="3">
    <location>
        <begin position="302"/>
        <end position="331"/>
    </location>
</feature>
<accession>A0AAD5X4P7</accession>
<evidence type="ECO:0000256" key="3">
    <source>
        <dbReference type="SAM" id="MobiDB-lite"/>
    </source>
</evidence>